<evidence type="ECO:0000256" key="3">
    <source>
        <dbReference type="ARBA" id="ARBA00012201"/>
    </source>
</evidence>
<evidence type="ECO:0000256" key="6">
    <source>
        <dbReference type="ARBA" id="ARBA00022741"/>
    </source>
</evidence>
<keyword evidence="7" id="KW-0067">ATP-binding</keyword>
<dbReference type="PROSITE" id="PS50125">
    <property type="entry name" value="GUANYLATE_CYCLASE_2"/>
    <property type="match status" value="1"/>
</dbReference>
<sequence length="319" mass="35972">MDVDDKTLESLYRTYSLRVQKFSIVSAAGLLQLTAMATVIWNLALSLPLTLNHLLLALVTIILLGVITCLCNEILSDEYLYSICKALIVIAAFWALTSLPWPLLYTKSDSSYQTLVMFNQPLPRMQFSGAHGVWEIVFVLFICYSMIPVPVYHSLVMGLLLPTVHSVFFFNHCGITSPAPSRQHIATQMKKDTVNPRVIGQFHRIYMQKHDKVTILFADIVGFTVLSGMVTPQELVDVLNDLFATFDRLAKKNGCVRIKLLGDCYYCVAGIPRPRSDHAVCAVNMGLDIIDAIVKVFAYQLRINSLFIKTNYLYKLHTR</sequence>
<evidence type="ECO:0000256" key="1">
    <source>
        <dbReference type="ARBA" id="ARBA00001593"/>
    </source>
</evidence>
<keyword evidence="15" id="KW-1185">Reference proteome</keyword>
<proteinExistence type="predicted"/>
<comment type="subcellular location">
    <subcellularLocation>
        <location evidence="2">Membrane</location>
        <topology evidence="2">Multi-pass membrane protein</topology>
    </subcellularLocation>
</comment>
<feature type="transmembrane region" description="Helical" evidence="12">
    <location>
        <begin position="22"/>
        <end position="44"/>
    </location>
</feature>
<reference evidence="14 15" key="1">
    <citation type="journal article" date="2017" name="Gigascience">
        <title>Draft genome of the honey bee ectoparasitic mite, Tropilaelaps mercedesae, is shaped by the parasitic life history.</title>
        <authorList>
            <person name="Dong X."/>
            <person name="Armstrong S.D."/>
            <person name="Xia D."/>
            <person name="Makepeace B.L."/>
            <person name="Darby A.C."/>
            <person name="Kadowaki T."/>
        </authorList>
    </citation>
    <scope>NUCLEOTIDE SEQUENCE [LARGE SCALE GENOMIC DNA]</scope>
    <source>
        <strain evidence="14">Wuxi-XJTLU</strain>
    </source>
</reference>
<comment type="catalytic activity">
    <reaction evidence="1">
        <text>ATP = 3',5'-cyclic AMP + diphosphate</text>
        <dbReference type="Rhea" id="RHEA:15389"/>
        <dbReference type="ChEBI" id="CHEBI:30616"/>
        <dbReference type="ChEBI" id="CHEBI:33019"/>
        <dbReference type="ChEBI" id="CHEBI:58165"/>
        <dbReference type="EC" id="4.6.1.1"/>
    </reaction>
</comment>
<dbReference type="SUPFAM" id="SSF55073">
    <property type="entry name" value="Nucleotide cyclase"/>
    <property type="match status" value="1"/>
</dbReference>
<dbReference type="GO" id="GO:0035556">
    <property type="term" value="P:intracellular signal transduction"/>
    <property type="evidence" value="ECO:0007669"/>
    <property type="project" value="InterPro"/>
</dbReference>
<dbReference type="InterPro" id="IPR001054">
    <property type="entry name" value="A/G_cyclase"/>
</dbReference>
<dbReference type="GO" id="GO:0005886">
    <property type="term" value="C:plasma membrane"/>
    <property type="evidence" value="ECO:0007669"/>
    <property type="project" value="TreeGrafter"/>
</dbReference>
<keyword evidence="4 12" id="KW-0812">Transmembrane</keyword>
<evidence type="ECO:0000256" key="8">
    <source>
        <dbReference type="ARBA" id="ARBA00022842"/>
    </source>
</evidence>
<evidence type="ECO:0000256" key="7">
    <source>
        <dbReference type="ARBA" id="ARBA00022840"/>
    </source>
</evidence>
<evidence type="ECO:0000256" key="5">
    <source>
        <dbReference type="ARBA" id="ARBA00022723"/>
    </source>
</evidence>
<dbReference type="InterPro" id="IPR029787">
    <property type="entry name" value="Nucleotide_cyclase"/>
</dbReference>
<evidence type="ECO:0000256" key="11">
    <source>
        <dbReference type="ARBA" id="ARBA00023239"/>
    </source>
</evidence>
<dbReference type="STRING" id="418985.A0A1V9XF20"/>
<gene>
    <name evidence="14" type="ORF">BIW11_10672</name>
</gene>
<keyword evidence="10 12" id="KW-0472">Membrane</keyword>
<evidence type="ECO:0000256" key="4">
    <source>
        <dbReference type="ARBA" id="ARBA00022692"/>
    </source>
</evidence>
<dbReference type="GO" id="GO:0005524">
    <property type="term" value="F:ATP binding"/>
    <property type="evidence" value="ECO:0007669"/>
    <property type="project" value="UniProtKB-KW"/>
</dbReference>
<name>A0A1V9XF20_9ACAR</name>
<evidence type="ECO:0000256" key="12">
    <source>
        <dbReference type="SAM" id="Phobius"/>
    </source>
</evidence>
<evidence type="ECO:0000313" key="15">
    <source>
        <dbReference type="Proteomes" id="UP000192247"/>
    </source>
</evidence>
<feature type="transmembrane region" description="Helical" evidence="12">
    <location>
        <begin position="50"/>
        <end position="71"/>
    </location>
</feature>
<dbReference type="GO" id="GO:0004016">
    <property type="term" value="F:adenylate cyclase activity"/>
    <property type="evidence" value="ECO:0007669"/>
    <property type="project" value="UniProtKB-EC"/>
</dbReference>
<dbReference type="Proteomes" id="UP000192247">
    <property type="component" value="Unassembled WGS sequence"/>
</dbReference>
<dbReference type="Pfam" id="PF00211">
    <property type="entry name" value="Guanylate_cyc"/>
    <property type="match status" value="1"/>
</dbReference>
<comment type="caution">
    <text evidence="14">The sequence shown here is derived from an EMBL/GenBank/DDBJ whole genome shotgun (WGS) entry which is preliminary data.</text>
</comment>
<dbReference type="Gene3D" id="3.30.70.1230">
    <property type="entry name" value="Nucleotide cyclase"/>
    <property type="match status" value="1"/>
</dbReference>
<evidence type="ECO:0000256" key="9">
    <source>
        <dbReference type="ARBA" id="ARBA00022989"/>
    </source>
</evidence>
<dbReference type="EMBL" id="MNPL01012973">
    <property type="protein sequence ID" value="OQR71958.1"/>
    <property type="molecule type" value="Genomic_DNA"/>
</dbReference>
<feature type="domain" description="Guanylate cyclase" evidence="13">
    <location>
        <begin position="214"/>
        <end position="303"/>
    </location>
</feature>
<keyword evidence="8" id="KW-0460">Magnesium</keyword>
<dbReference type="SMART" id="SM00044">
    <property type="entry name" value="CYCc"/>
    <property type="match status" value="1"/>
</dbReference>
<evidence type="ECO:0000256" key="10">
    <source>
        <dbReference type="ARBA" id="ARBA00023136"/>
    </source>
</evidence>
<dbReference type="AlphaFoldDB" id="A0A1V9XF20"/>
<dbReference type="EC" id="4.6.1.1" evidence="3"/>
<protein>
    <recommendedName>
        <fullName evidence="3">adenylate cyclase</fullName>
        <ecNumber evidence="3">4.6.1.1</ecNumber>
    </recommendedName>
</protein>
<dbReference type="PANTHER" id="PTHR45627:SF26">
    <property type="entry name" value="ADENYLATE CYCLASE TYPE 1"/>
    <property type="match status" value="1"/>
</dbReference>
<dbReference type="GO" id="GO:0007189">
    <property type="term" value="P:adenylate cyclase-activating G protein-coupled receptor signaling pathway"/>
    <property type="evidence" value="ECO:0007669"/>
    <property type="project" value="TreeGrafter"/>
</dbReference>
<dbReference type="InParanoid" id="A0A1V9XF20"/>
<keyword evidence="11" id="KW-0456">Lyase</keyword>
<dbReference type="OrthoDB" id="6425946at2759"/>
<keyword evidence="9 12" id="KW-1133">Transmembrane helix</keyword>
<keyword evidence="6" id="KW-0547">Nucleotide-binding</keyword>
<dbReference type="CDD" id="cd07302">
    <property type="entry name" value="CHD"/>
    <property type="match status" value="1"/>
</dbReference>
<evidence type="ECO:0000259" key="13">
    <source>
        <dbReference type="PROSITE" id="PS50125"/>
    </source>
</evidence>
<evidence type="ECO:0000256" key="2">
    <source>
        <dbReference type="ARBA" id="ARBA00004141"/>
    </source>
</evidence>
<dbReference type="PANTHER" id="PTHR45627">
    <property type="entry name" value="ADENYLATE CYCLASE TYPE 1"/>
    <property type="match status" value="1"/>
</dbReference>
<accession>A0A1V9XF20</accession>
<dbReference type="GO" id="GO:0046872">
    <property type="term" value="F:metal ion binding"/>
    <property type="evidence" value="ECO:0007669"/>
    <property type="project" value="UniProtKB-KW"/>
</dbReference>
<evidence type="ECO:0000313" key="14">
    <source>
        <dbReference type="EMBL" id="OQR71958.1"/>
    </source>
</evidence>
<dbReference type="GO" id="GO:0006171">
    <property type="term" value="P:cAMP biosynthetic process"/>
    <property type="evidence" value="ECO:0007669"/>
    <property type="project" value="TreeGrafter"/>
</dbReference>
<organism evidence="14 15">
    <name type="scientific">Tropilaelaps mercedesae</name>
    <dbReference type="NCBI Taxonomy" id="418985"/>
    <lineage>
        <taxon>Eukaryota</taxon>
        <taxon>Metazoa</taxon>
        <taxon>Ecdysozoa</taxon>
        <taxon>Arthropoda</taxon>
        <taxon>Chelicerata</taxon>
        <taxon>Arachnida</taxon>
        <taxon>Acari</taxon>
        <taxon>Parasitiformes</taxon>
        <taxon>Mesostigmata</taxon>
        <taxon>Gamasina</taxon>
        <taxon>Dermanyssoidea</taxon>
        <taxon>Laelapidae</taxon>
        <taxon>Tropilaelaps</taxon>
    </lineage>
</organism>
<keyword evidence="5" id="KW-0479">Metal-binding</keyword>
<feature type="transmembrane region" description="Helical" evidence="12">
    <location>
        <begin position="83"/>
        <end position="105"/>
    </location>
</feature>